<dbReference type="AlphaFoldDB" id="K2FTC1"/>
<evidence type="ECO:0000313" key="1">
    <source>
        <dbReference type="EMBL" id="EKE26113.1"/>
    </source>
</evidence>
<dbReference type="EMBL" id="AMFJ01000948">
    <property type="protein sequence ID" value="EKE26113.1"/>
    <property type="molecule type" value="Genomic_DNA"/>
</dbReference>
<sequence>MWDLLVWKFWDSNDEFSKKLSYSSIEEWRQKVSWTDLSTTEIVKRAWKRYQELLSPSWKYLKLIPEKNSIAINIPENDILEERINNLFQKWIKDEYPNQDLSKLWTIDYKKWYLWIWWVHWKLDSIIETSWFKLDKVLGNNSFLKTPSIREVYTSADLMPWISQNEKIYNLMRLLGFDFEANENVILWISKKKKSQSMKIKTMILDVLSAIEDVDNKEEWVLFIDSRQALEFKMKIKRLWYFIWVLNEA</sequence>
<reference evidence="1" key="1">
    <citation type="journal article" date="2012" name="Science">
        <title>Fermentation, hydrogen, and sulfur metabolism in multiple uncultivated bacterial phyla.</title>
        <authorList>
            <person name="Wrighton K.C."/>
            <person name="Thomas B.C."/>
            <person name="Sharon I."/>
            <person name="Miller C.S."/>
            <person name="Castelle C.J."/>
            <person name="VerBerkmoes N.C."/>
            <person name="Wilkins M.J."/>
            <person name="Hettich R.L."/>
            <person name="Lipton M.S."/>
            <person name="Williams K.H."/>
            <person name="Long P.E."/>
            <person name="Banfield J.F."/>
        </authorList>
    </citation>
    <scope>NUCLEOTIDE SEQUENCE [LARGE SCALE GENOMIC DNA]</scope>
</reference>
<accession>K2FTC1</accession>
<proteinExistence type="predicted"/>
<gene>
    <name evidence="1" type="ORF">ACD_4C00432G0001</name>
</gene>
<name>K2FTC1_9BACT</name>
<comment type="caution">
    <text evidence="1">The sequence shown here is derived from an EMBL/GenBank/DDBJ whole genome shotgun (WGS) entry which is preliminary data.</text>
</comment>
<protein>
    <submittedName>
        <fullName evidence="1">Uncharacterized protein</fullName>
    </submittedName>
</protein>
<organism evidence="1">
    <name type="scientific">uncultured bacterium</name>
    <name type="common">gcode 4</name>
    <dbReference type="NCBI Taxonomy" id="1234023"/>
    <lineage>
        <taxon>Bacteria</taxon>
        <taxon>environmental samples</taxon>
    </lineage>
</organism>